<feature type="transmembrane region" description="Helical" evidence="1">
    <location>
        <begin position="45"/>
        <end position="67"/>
    </location>
</feature>
<gene>
    <name evidence="2" type="ORF">HMPREF9698_01034</name>
</gene>
<name>K9ERG6_9LACT</name>
<comment type="caution">
    <text evidence="2">The sequence shown here is derived from an EMBL/GenBank/DDBJ whole genome shotgun (WGS) entry which is preliminary data.</text>
</comment>
<dbReference type="STRING" id="883081.HMPREF9698_01034"/>
<keyword evidence="1" id="KW-0472">Membrane</keyword>
<proteinExistence type="predicted"/>
<dbReference type="RefSeq" id="WP_003778060.1">
    <property type="nucleotide sequence ID" value="NZ_JH992959.1"/>
</dbReference>
<dbReference type="NCBIfam" id="TIGR02327">
    <property type="entry name" value="int_mem_ywzB"/>
    <property type="match status" value="1"/>
</dbReference>
<dbReference type="HOGENOM" id="CLU_177085_2_1_9"/>
<dbReference type="OrthoDB" id="1651016at2"/>
<evidence type="ECO:0000313" key="2">
    <source>
        <dbReference type="EMBL" id="EKU93502.1"/>
    </source>
</evidence>
<keyword evidence="3" id="KW-1185">Reference proteome</keyword>
<dbReference type="InterPro" id="IPR009526">
    <property type="entry name" value="DUF1146"/>
</dbReference>
<dbReference type="EMBL" id="AGXA01000020">
    <property type="protein sequence ID" value="EKU93502.1"/>
    <property type="molecule type" value="Genomic_DNA"/>
</dbReference>
<sequence>MVYVDGQAVIAIISHLIFIVLTFWAMQSLLTSGWIKKHHIPQARLLFMLISIAIGYNVSLFVLEIIFTAQSIGALF</sequence>
<dbReference type="AlphaFoldDB" id="K9ERG6"/>
<keyword evidence="1" id="KW-0812">Transmembrane</keyword>
<evidence type="ECO:0000256" key="1">
    <source>
        <dbReference type="SAM" id="Phobius"/>
    </source>
</evidence>
<accession>K9ERG6</accession>
<feature type="transmembrane region" description="Helical" evidence="1">
    <location>
        <begin position="6"/>
        <end position="25"/>
    </location>
</feature>
<keyword evidence="1" id="KW-1133">Transmembrane helix</keyword>
<dbReference type="eggNOG" id="COG4836">
    <property type="taxonomic scope" value="Bacteria"/>
</dbReference>
<reference evidence="2 3" key="1">
    <citation type="submission" date="2012-09" db="EMBL/GenBank/DDBJ databases">
        <title>The Genome Sequence of Alloiococcus otitis ATCC 51267.</title>
        <authorList>
            <consortium name="The Broad Institute Genome Sequencing Platform"/>
            <person name="Earl A."/>
            <person name="Ward D."/>
            <person name="Feldgarden M."/>
            <person name="Gevers D."/>
            <person name="Huys G."/>
            <person name="Walker B."/>
            <person name="Young S.K."/>
            <person name="Zeng Q."/>
            <person name="Gargeya S."/>
            <person name="Fitzgerald M."/>
            <person name="Haas B."/>
            <person name="Abouelleil A."/>
            <person name="Alvarado L."/>
            <person name="Arachchi H.M."/>
            <person name="Berlin A.M."/>
            <person name="Chapman S.B."/>
            <person name="Goldberg J."/>
            <person name="Griggs A."/>
            <person name="Gujja S."/>
            <person name="Hansen M."/>
            <person name="Howarth C."/>
            <person name="Imamovic A."/>
            <person name="Larimer J."/>
            <person name="McCowen C."/>
            <person name="Montmayeur A."/>
            <person name="Murphy C."/>
            <person name="Neiman D."/>
            <person name="Pearson M."/>
            <person name="Priest M."/>
            <person name="Roberts A."/>
            <person name="Saif S."/>
            <person name="Shea T."/>
            <person name="Sisk P."/>
            <person name="Sykes S."/>
            <person name="Wortman J."/>
            <person name="Nusbaum C."/>
            <person name="Birren B."/>
        </authorList>
    </citation>
    <scope>NUCLEOTIDE SEQUENCE [LARGE SCALE GENOMIC DNA]</scope>
    <source>
        <strain evidence="2 3">ATCC 51267</strain>
    </source>
</reference>
<protein>
    <submittedName>
        <fullName evidence="2">Uncharacterized protein</fullName>
    </submittedName>
</protein>
<organism evidence="2 3">
    <name type="scientific">Alloiococcus otitis ATCC 51267</name>
    <dbReference type="NCBI Taxonomy" id="883081"/>
    <lineage>
        <taxon>Bacteria</taxon>
        <taxon>Bacillati</taxon>
        <taxon>Bacillota</taxon>
        <taxon>Bacilli</taxon>
        <taxon>Lactobacillales</taxon>
        <taxon>Carnobacteriaceae</taxon>
        <taxon>Alloiococcus</taxon>
    </lineage>
</organism>
<evidence type="ECO:0000313" key="3">
    <source>
        <dbReference type="Proteomes" id="UP000009875"/>
    </source>
</evidence>
<dbReference type="Proteomes" id="UP000009875">
    <property type="component" value="Unassembled WGS sequence"/>
</dbReference>
<dbReference type="Pfam" id="PF06612">
    <property type="entry name" value="DUF1146"/>
    <property type="match status" value="1"/>
</dbReference>